<evidence type="ECO:0008006" key="5">
    <source>
        <dbReference type="Google" id="ProtNLM"/>
    </source>
</evidence>
<organism evidence="3 4">
    <name type="scientific">Parasediminibacterium paludis</name>
    <dbReference type="NCBI Taxonomy" id="908966"/>
    <lineage>
        <taxon>Bacteria</taxon>
        <taxon>Pseudomonadati</taxon>
        <taxon>Bacteroidota</taxon>
        <taxon>Chitinophagia</taxon>
        <taxon>Chitinophagales</taxon>
        <taxon>Chitinophagaceae</taxon>
        <taxon>Parasediminibacterium</taxon>
    </lineage>
</organism>
<evidence type="ECO:0000313" key="3">
    <source>
        <dbReference type="EMBL" id="MFC4233547.1"/>
    </source>
</evidence>
<comment type="caution">
    <text evidence="3">The sequence shown here is derived from an EMBL/GenBank/DDBJ whole genome shotgun (WGS) entry which is preliminary data.</text>
</comment>
<proteinExistence type="predicted"/>
<gene>
    <name evidence="3" type="ORF">ACFOW1_16720</name>
</gene>
<protein>
    <recommendedName>
        <fullName evidence="5">DUF4468 domain-containing protein</fullName>
    </recommendedName>
</protein>
<keyword evidence="4" id="KW-1185">Reference proteome</keyword>
<dbReference type="EMBL" id="JBHSDC010000031">
    <property type="protein sequence ID" value="MFC4233547.1"/>
    <property type="molecule type" value="Genomic_DNA"/>
</dbReference>
<reference evidence="4" key="1">
    <citation type="journal article" date="2019" name="Int. J. Syst. Evol. Microbiol.">
        <title>The Global Catalogue of Microorganisms (GCM) 10K type strain sequencing project: providing services to taxonomists for standard genome sequencing and annotation.</title>
        <authorList>
            <consortium name="The Broad Institute Genomics Platform"/>
            <consortium name="The Broad Institute Genome Sequencing Center for Infectious Disease"/>
            <person name="Wu L."/>
            <person name="Ma J."/>
        </authorList>
    </citation>
    <scope>NUCLEOTIDE SEQUENCE [LARGE SCALE GENOMIC DNA]</scope>
    <source>
        <strain evidence="4">CECT 8010</strain>
    </source>
</reference>
<feature type="chain" id="PRO_5045888333" description="DUF4468 domain-containing protein" evidence="2">
    <location>
        <begin position="25"/>
        <end position="186"/>
    </location>
</feature>
<dbReference type="Proteomes" id="UP001595906">
    <property type="component" value="Unassembled WGS sequence"/>
</dbReference>
<keyword evidence="2" id="KW-0732">Signal</keyword>
<evidence type="ECO:0000256" key="2">
    <source>
        <dbReference type="SAM" id="SignalP"/>
    </source>
</evidence>
<feature type="region of interest" description="Disordered" evidence="1">
    <location>
        <begin position="154"/>
        <end position="186"/>
    </location>
</feature>
<accession>A0ABV8PZY8</accession>
<dbReference type="RefSeq" id="WP_379015878.1">
    <property type="nucleotide sequence ID" value="NZ_JBHSDC010000031.1"/>
</dbReference>
<feature type="signal peptide" evidence="2">
    <location>
        <begin position="1"/>
        <end position="24"/>
    </location>
</feature>
<evidence type="ECO:0000313" key="4">
    <source>
        <dbReference type="Proteomes" id="UP001595906"/>
    </source>
</evidence>
<name>A0ABV8PZY8_9BACT</name>
<evidence type="ECO:0000256" key="1">
    <source>
        <dbReference type="SAM" id="MobiDB-lite"/>
    </source>
</evidence>
<sequence>MKQILVGVVTLFLLISTNTTTAQARLIVDKAEKPAVATQIQGNRNDIKDALDSYFTKLGSNLKKSSGLYTAKNVSLPQLSTSKLDIYIKVDQLGRDKNNLSDVVMAVKPTSDVFVGDSTHQEIFALLTAYIQSFDGIVKDFVKQRTIDELNKKADKATKEKENLEKRAAKKEKEAKKLTQDAKEVN</sequence>